<comment type="caution">
    <text evidence="3">The sequence shown here is derived from an EMBL/GenBank/DDBJ whole genome shotgun (WGS) entry which is preliminary data.</text>
</comment>
<dbReference type="PANTHER" id="PTHR14969:SF13">
    <property type="entry name" value="AT30094P"/>
    <property type="match status" value="1"/>
</dbReference>
<organism evidence="3 4">
    <name type="scientific">Aquitalea aquatica</name>
    <dbReference type="NCBI Taxonomy" id="3044273"/>
    <lineage>
        <taxon>Bacteria</taxon>
        <taxon>Pseudomonadati</taxon>
        <taxon>Pseudomonadota</taxon>
        <taxon>Betaproteobacteria</taxon>
        <taxon>Neisseriales</taxon>
        <taxon>Chromobacteriaceae</taxon>
        <taxon>Aquitalea</taxon>
    </lineage>
</organism>
<dbReference type="SUPFAM" id="SSF48317">
    <property type="entry name" value="Acid phosphatase/Vanadium-dependent haloperoxidase"/>
    <property type="match status" value="1"/>
</dbReference>
<dbReference type="InterPro" id="IPR000326">
    <property type="entry name" value="PAP2/HPO"/>
</dbReference>
<dbReference type="Pfam" id="PF01569">
    <property type="entry name" value="PAP2"/>
    <property type="match status" value="1"/>
</dbReference>
<dbReference type="PANTHER" id="PTHR14969">
    <property type="entry name" value="SPHINGOSINE-1-PHOSPHATE PHOSPHOHYDROLASE"/>
    <property type="match status" value="1"/>
</dbReference>
<dbReference type="AlphaFoldDB" id="A0A838YDJ3"/>
<dbReference type="InterPro" id="IPR036938">
    <property type="entry name" value="PAP2/HPO_sf"/>
</dbReference>
<keyword evidence="1" id="KW-1133">Transmembrane helix</keyword>
<evidence type="ECO:0000313" key="4">
    <source>
        <dbReference type="Proteomes" id="UP000545606"/>
    </source>
</evidence>
<dbReference type="SMART" id="SM00014">
    <property type="entry name" value="acidPPc"/>
    <property type="match status" value="1"/>
</dbReference>
<dbReference type="CDD" id="cd03385">
    <property type="entry name" value="PAP2_BcrC_like"/>
    <property type="match status" value="1"/>
</dbReference>
<dbReference type="InterPro" id="IPR033879">
    <property type="entry name" value="UPP_Pase"/>
</dbReference>
<dbReference type="GO" id="GO:0005886">
    <property type="term" value="C:plasma membrane"/>
    <property type="evidence" value="ECO:0007669"/>
    <property type="project" value="InterPro"/>
</dbReference>
<keyword evidence="1" id="KW-0812">Transmembrane</keyword>
<protein>
    <submittedName>
        <fullName evidence="3">Undecaprenyl-diphosphatase</fullName>
    </submittedName>
</protein>
<feature type="domain" description="Phosphatidic acid phosphatase type 2/haloperoxidase" evidence="2">
    <location>
        <begin position="55"/>
        <end position="164"/>
    </location>
</feature>
<proteinExistence type="predicted"/>
<evidence type="ECO:0000259" key="2">
    <source>
        <dbReference type="SMART" id="SM00014"/>
    </source>
</evidence>
<evidence type="ECO:0000256" key="1">
    <source>
        <dbReference type="SAM" id="Phobius"/>
    </source>
</evidence>
<feature type="transmembrane region" description="Helical" evidence="1">
    <location>
        <begin position="20"/>
        <end position="45"/>
    </location>
</feature>
<gene>
    <name evidence="3" type="ORF">H2Z84_12090</name>
</gene>
<dbReference type="Gene3D" id="1.20.144.10">
    <property type="entry name" value="Phosphatidic acid phosphatase type 2/haloperoxidase"/>
    <property type="match status" value="1"/>
</dbReference>
<dbReference type="EMBL" id="JACERN010000031">
    <property type="protein sequence ID" value="MBA4709115.1"/>
    <property type="molecule type" value="Genomic_DNA"/>
</dbReference>
<accession>A0A838YDJ3</accession>
<sequence>MENWNHSLFLLINAGSEPSSATLLFAIFLAQWLIYGVPVLLIWLWVKGSHLERKAAVSAALTVGVALAIGQMIIAVWPHPRPFMVGLGHQFLEHKPEASFPSDHATVFFALGFGLLLAGLRQLGGFVLLAGILVGWARVFLGVHFPLDIIGAGLLALPTAWLLMQFLQYRQQGIRLVAVLEKMYVKIGRLPLIR</sequence>
<dbReference type="Proteomes" id="UP000545606">
    <property type="component" value="Unassembled WGS sequence"/>
</dbReference>
<evidence type="ECO:0000313" key="3">
    <source>
        <dbReference type="EMBL" id="MBA4709115.1"/>
    </source>
</evidence>
<dbReference type="GO" id="GO:0050380">
    <property type="term" value="F:undecaprenyl-diphosphatase activity"/>
    <property type="evidence" value="ECO:0007669"/>
    <property type="project" value="InterPro"/>
</dbReference>
<dbReference type="RefSeq" id="WP_181836197.1">
    <property type="nucleotide sequence ID" value="NZ_JACERN010000031.1"/>
</dbReference>
<feature type="transmembrane region" description="Helical" evidence="1">
    <location>
        <begin position="57"/>
        <end position="78"/>
    </location>
</feature>
<keyword evidence="4" id="KW-1185">Reference proteome</keyword>
<keyword evidence="1" id="KW-0472">Membrane</keyword>
<name>A0A838YDJ3_9NEIS</name>
<feature type="transmembrane region" description="Helical" evidence="1">
    <location>
        <begin position="149"/>
        <end position="167"/>
    </location>
</feature>
<reference evidence="3 4" key="1">
    <citation type="submission" date="2020-07" db="EMBL/GenBank/DDBJ databases">
        <title>Draft genome sequence of violacein-producing bacteria and related species.</title>
        <authorList>
            <person name="Wilson H.S."/>
            <person name="De Leon M.E."/>
        </authorList>
    </citation>
    <scope>NUCLEOTIDE SEQUENCE [LARGE SCALE GENOMIC DNA]</scope>
    <source>
        <strain evidence="3 4">HSC-21Su07</strain>
    </source>
</reference>